<dbReference type="Pfam" id="PF00756">
    <property type="entry name" value="Esterase"/>
    <property type="match status" value="1"/>
</dbReference>
<dbReference type="InterPro" id="IPR029058">
    <property type="entry name" value="AB_hydrolase_fold"/>
</dbReference>
<sequence>MSKFKTTELSDPQFEIGGLRFITVKTPNLKGRGDICVFVPEGEDLHDLPIVTLMHGVYGSAWIWAMKGGAAQTAERLIRENQIRAMVLAMPSDGLWGDGSAYMAHDGYDFEKWIAEDVTAAVRELIPQTSDQSPLFISGLSMGGFGALRVGAKYAKQYAGISAHSSITEIRQMKLFVVEPLDHYQQTARLDEDAFTAMVENRNDLPPLRFDCGSSDLLIDYNRQLHADLDKAGIAHTYEEFEGGHQWEYWQEHLVDTLLFFDRQI</sequence>
<protein>
    <submittedName>
        <fullName evidence="1">Alpha/beta hydrolase-fold protein</fullName>
    </submittedName>
</protein>
<evidence type="ECO:0000313" key="1">
    <source>
        <dbReference type="EMBL" id="UXP31016.1"/>
    </source>
</evidence>
<dbReference type="Gene3D" id="3.40.50.1820">
    <property type="entry name" value="alpha/beta hydrolase"/>
    <property type="match status" value="1"/>
</dbReference>
<dbReference type="InterPro" id="IPR050583">
    <property type="entry name" value="Mycobacterial_A85_antigen"/>
</dbReference>
<dbReference type="EMBL" id="CP106679">
    <property type="protein sequence ID" value="UXP31016.1"/>
    <property type="molecule type" value="Genomic_DNA"/>
</dbReference>
<dbReference type="RefSeq" id="WP_262308460.1">
    <property type="nucleotide sequence ID" value="NZ_CP106679.1"/>
</dbReference>
<name>A0ABY6CKG6_9BACT</name>
<evidence type="ECO:0000313" key="2">
    <source>
        <dbReference type="Proteomes" id="UP001065174"/>
    </source>
</evidence>
<dbReference type="PANTHER" id="PTHR48098">
    <property type="entry name" value="ENTEROCHELIN ESTERASE-RELATED"/>
    <property type="match status" value="1"/>
</dbReference>
<dbReference type="GO" id="GO:0016787">
    <property type="term" value="F:hydrolase activity"/>
    <property type="evidence" value="ECO:0007669"/>
    <property type="project" value="UniProtKB-KW"/>
</dbReference>
<dbReference type="SUPFAM" id="SSF53474">
    <property type="entry name" value="alpha/beta-Hydrolases"/>
    <property type="match status" value="1"/>
</dbReference>
<proteinExistence type="predicted"/>
<keyword evidence="2" id="KW-1185">Reference proteome</keyword>
<dbReference type="Proteomes" id="UP001065174">
    <property type="component" value="Chromosome"/>
</dbReference>
<reference evidence="1" key="1">
    <citation type="submission" date="2022-09" db="EMBL/GenBank/DDBJ databases">
        <title>Comparative genomics and taxonomic characterization of three novel marine species of genus Reichenbachiella exhibiting antioxidant and polysaccharide degradation activities.</title>
        <authorList>
            <person name="Muhammad N."/>
            <person name="Lee Y.-J."/>
            <person name="Ko J."/>
            <person name="Kim S.-G."/>
        </authorList>
    </citation>
    <scope>NUCLEOTIDE SEQUENCE</scope>
    <source>
        <strain evidence="1">BKB1-1</strain>
    </source>
</reference>
<accession>A0ABY6CKG6</accession>
<gene>
    <name evidence="1" type="ORF">N6H18_11710</name>
</gene>
<organism evidence="1 2">
    <name type="scientific">Reichenbachiella agarivorans</name>
    <dbReference type="NCBI Taxonomy" id="2979464"/>
    <lineage>
        <taxon>Bacteria</taxon>
        <taxon>Pseudomonadati</taxon>
        <taxon>Bacteroidota</taxon>
        <taxon>Cytophagia</taxon>
        <taxon>Cytophagales</taxon>
        <taxon>Reichenbachiellaceae</taxon>
        <taxon>Reichenbachiella</taxon>
    </lineage>
</organism>
<dbReference type="PANTHER" id="PTHR48098:SF1">
    <property type="entry name" value="DIACYLGLYCEROL ACYLTRANSFERASE_MYCOLYLTRANSFERASE AG85A"/>
    <property type="match status" value="1"/>
</dbReference>
<dbReference type="InterPro" id="IPR000801">
    <property type="entry name" value="Esterase-like"/>
</dbReference>
<keyword evidence="1" id="KW-0378">Hydrolase</keyword>